<keyword evidence="6 11" id="KW-0547">Nucleotide-binding</keyword>
<keyword evidence="4 11" id="KW-0808">Transferase</keyword>
<dbReference type="InterPro" id="IPR018095">
    <property type="entry name" value="Thymidylate_kin_CS"/>
</dbReference>
<evidence type="ECO:0000256" key="10">
    <source>
        <dbReference type="ARBA" id="ARBA00057735"/>
    </source>
</evidence>
<dbReference type="EC" id="2.7.4.9" evidence="2 11"/>
<dbReference type="GO" id="GO:0005524">
    <property type="term" value="F:ATP binding"/>
    <property type="evidence" value="ECO:0007669"/>
    <property type="project" value="UniProtKB-UniRule"/>
</dbReference>
<dbReference type="InterPro" id="IPR018094">
    <property type="entry name" value="Thymidylate_kinase"/>
</dbReference>
<reference evidence="13 14" key="1">
    <citation type="journal article" date="2009" name="Stand. Genomic Sci.">
        <title>Complete genome sequence of Jonesia denitrificans type strain (Prevot 55134).</title>
        <authorList>
            <person name="Pukall R."/>
            <person name="Gehrich-Schroter G."/>
            <person name="Lapidus A."/>
            <person name="Nolan M."/>
            <person name="Glavina Del Rio T."/>
            <person name="Lucas S."/>
            <person name="Chen F."/>
            <person name="Tice H."/>
            <person name="Pitluck S."/>
            <person name="Cheng J.F."/>
            <person name="Copeland A."/>
            <person name="Saunders E."/>
            <person name="Brettin T."/>
            <person name="Detter J.C."/>
            <person name="Bruce D."/>
            <person name="Goodwin L."/>
            <person name="Pati A."/>
            <person name="Ivanova N."/>
            <person name="Mavromatis K."/>
            <person name="Ovchinnikova G."/>
            <person name="Chen A."/>
            <person name="Palaniappan K."/>
            <person name="Land M."/>
            <person name="Hauser L."/>
            <person name="Chang Y.J."/>
            <person name="Jeffries C.D."/>
            <person name="Chain P."/>
            <person name="Goker M."/>
            <person name="Bristow J."/>
            <person name="Eisen J.A."/>
            <person name="Markowitz V."/>
            <person name="Hugenholtz P."/>
            <person name="Kyrpides N.C."/>
            <person name="Klenk H.P."/>
            <person name="Han C."/>
        </authorList>
    </citation>
    <scope>NUCLEOTIDE SEQUENCE [LARGE SCALE GENOMIC DNA]</scope>
    <source>
        <strain evidence="14">ATCC 14870 / DSM 20603 / BCRC 15368 / CIP 55.134 / JCM 11481 / NBRC 15587 / NCTC 10816 / Prevot 55134</strain>
    </source>
</reference>
<dbReference type="eggNOG" id="COG0125">
    <property type="taxonomic scope" value="Bacteria"/>
</dbReference>
<sequence>MHENPQPHAGLFLTFEGGDGSGKTTQARLAAQWLSDTYAHDALLTREPGGTELGQHIRQLLLHGDDMGPRAEALLYAADRSHHVHTVIRPALSLGRTVVCDRYFDSSIAYQGGGRTLTPKTIRDLSLWAVDGLIPDLTVLIDVPARVGAARREGEPDRLERAGDDFHDTTHATYRHLAEQEPERWVIVDGIGTIDEVAGRVRAALVDRLGARVTTRAQGRS</sequence>
<evidence type="ECO:0000256" key="3">
    <source>
        <dbReference type="ARBA" id="ARBA00017144"/>
    </source>
</evidence>
<dbReference type="Gene3D" id="3.40.50.300">
    <property type="entry name" value="P-loop containing nucleotide triphosphate hydrolases"/>
    <property type="match status" value="1"/>
</dbReference>
<name>C7R1J6_JONDD</name>
<dbReference type="PROSITE" id="PS01331">
    <property type="entry name" value="THYMIDYLATE_KINASE"/>
    <property type="match status" value="1"/>
</dbReference>
<evidence type="ECO:0000256" key="7">
    <source>
        <dbReference type="ARBA" id="ARBA00022777"/>
    </source>
</evidence>
<feature type="binding site" evidence="11">
    <location>
        <begin position="17"/>
        <end position="24"/>
    </location>
    <ligand>
        <name>ATP</name>
        <dbReference type="ChEBI" id="CHEBI:30616"/>
    </ligand>
</feature>
<evidence type="ECO:0000256" key="5">
    <source>
        <dbReference type="ARBA" id="ARBA00022727"/>
    </source>
</evidence>
<dbReference type="PANTHER" id="PTHR10344">
    <property type="entry name" value="THYMIDYLATE KINASE"/>
    <property type="match status" value="1"/>
</dbReference>
<dbReference type="GO" id="GO:0004798">
    <property type="term" value="F:dTMP kinase activity"/>
    <property type="evidence" value="ECO:0007669"/>
    <property type="project" value="UniProtKB-UniRule"/>
</dbReference>
<keyword evidence="14" id="KW-1185">Reference proteome</keyword>
<dbReference type="AlphaFoldDB" id="C7R1J6"/>
<organism evidence="13 14">
    <name type="scientific">Jonesia denitrificans (strain ATCC 14870 / DSM 20603 / BCRC 15368 / CIP 55.134 / JCM 11481 / NBRC 15587 / NCTC 10816 / Prevot 55134)</name>
    <name type="common">Listeria denitrificans</name>
    <dbReference type="NCBI Taxonomy" id="471856"/>
    <lineage>
        <taxon>Bacteria</taxon>
        <taxon>Bacillati</taxon>
        <taxon>Actinomycetota</taxon>
        <taxon>Actinomycetes</taxon>
        <taxon>Micrococcales</taxon>
        <taxon>Jonesiaceae</taxon>
        <taxon>Jonesia</taxon>
    </lineage>
</organism>
<dbReference type="RefSeq" id="WP_015772459.1">
    <property type="nucleotide sequence ID" value="NC_013174.1"/>
</dbReference>
<evidence type="ECO:0000259" key="12">
    <source>
        <dbReference type="Pfam" id="PF02223"/>
    </source>
</evidence>
<dbReference type="NCBIfam" id="TIGR00041">
    <property type="entry name" value="DTMP_kinase"/>
    <property type="match status" value="1"/>
</dbReference>
<protein>
    <recommendedName>
        <fullName evidence="3 11">Thymidylate kinase</fullName>
        <ecNumber evidence="2 11">2.7.4.9</ecNumber>
    </recommendedName>
    <alternativeName>
        <fullName evidence="11">dTMP kinase</fullName>
    </alternativeName>
</protein>
<evidence type="ECO:0000256" key="9">
    <source>
        <dbReference type="ARBA" id="ARBA00048743"/>
    </source>
</evidence>
<dbReference type="SUPFAM" id="SSF52540">
    <property type="entry name" value="P-loop containing nucleoside triphosphate hydrolases"/>
    <property type="match status" value="1"/>
</dbReference>
<keyword evidence="8 11" id="KW-0067">ATP-binding</keyword>
<dbReference type="CDD" id="cd01672">
    <property type="entry name" value="TMPK"/>
    <property type="match status" value="1"/>
</dbReference>
<keyword evidence="5 11" id="KW-0545">Nucleotide biosynthesis</keyword>
<dbReference type="Pfam" id="PF02223">
    <property type="entry name" value="Thymidylate_kin"/>
    <property type="match status" value="1"/>
</dbReference>
<evidence type="ECO:0000256" key="6">
    <source>
        <dbReference type="ARBA" id="ARBA00022741"/>
    </source>
</evidence>
<dbReference type="PANTHER" id="PTHR10344:SF4">
    <property type="entry name" value="UMP-CMP KINASE 2, MITOCHONDRIAL"/>
    <property type="match status" value="1"/>
</dbReference>
<proteinExistence type="inferred from homology"/>
<dbReference type="OrthoDB" id="9774907at2"/>
<dbReference type="STRING" id="471856.Jden_2194"/>
<feature type="domain" description="Thymidylate kinase-like" evidence="12">
    <location>
        <begin position="15"/>
        <end position="197"/>
    </location>
</feature>
<comment type="similarity">
    <text evidence="1 11">Belongs to the thymidylate kinase family.</text>
</comment>
<evidence type="ECO:0000256" key="4">
    <source>
        <dbReference type="ARBA" id="ARBA00022679"/>
    </source>
</evidence>
<dbReference type="HOGENOM" id="CLU_049131_0_0_11"/>
<dbReference type="GO" id="GO:0006233">
    <property type="term" value="P:dTDP biosynthetic process"/>
    <property type="evidence" value="ECO:0007669"/>
    <property type="project" value="InterPro"/>
</dbReference>
<dbReference type="InterPro" id="IPR027417">
    <property type="entry name" value="P-loop_NTPase"/>
</dbReference>
<comment type="catalytic activity">
    <reaction evidence="9 11">
        <text>dTMP + ATP = dTDP + ADP</text>
        <dbReference type="Rhea" id="RHEA:13517"/>
        <dbReference type="ChEBI" id="CHEBI:30616"/>
        <dbReference type="ChEBI" id="CHEBI:58369"/>
        <dbReference type="ChEBI" id="CHEBI:63528"/>
        <dbReference type="ChEBI" id="CHEBI:456216"/>
        <dbReference type="EC" id="2.7.4.9"/>
    </reaction>
</comment>
<comment type="function">
    <text evidence="10 11">Phosphorylation of dTMP to form dTDP in both de novo and salvage pathways of dTTP synthesis.</text>
</comment>
<dbReference type="FunFam" id="3.40.50.300:FF:000225">
    <property type="entry name" value="Thymidylate kinase"/>
    <property type="match status" value="1"/>
</dbReference>
<accession>C7R1J6</accession>
<dbReference type="GO" id="GO:0005829">
    <property type="term" value="C:cytosol"/>
    <property type="evidence" value="ECO:0007669"/>
    <property type="project" value="TreeGrafter"/>
</dbReference>
<gene>
    <name evidence="11" type="primary">tmk</name>
    <name evidence="13" type="ordered locus">Jden_2194</name>
</gene>
<dbReference type="HAMAP" id="MF_00165">
    <property type="entry name" value="Thymidylate_kinase"/>
    <property type="match status" value="1"/>
</dbReference>
<evidence type="ECO:0000256" key="8">
    <source>
        <dbReference type="ARBA" id="ARBA00022840"/>
    </source>
</evidence>
<dbReference type="KEGG" id="jde:Jden_2194"/>
<keyword evidence="7 11" id="KW-0418">Kinase</keyword>
<evidence type="ECO:0000256" key="2">
    <source>
        <dbReference type="ARBA" id="ARBA00012980"/>
    </source>
</evidence>
<evidence type="ECO:0000313" key="13">
    <source>
        <dbReference type="EMBL" id="ACV09831.1"/>
    </source>
</evidence>
<dbReference type="InterPro" id="IPR039430">
    <property type="entry name" value="Thymidylate_kin-like_dom"/>
</dbReference>
<dbReference type="EMBL" id="CP001706">
    <property type="protein sequence ID" value="ACV09831.1"/>
    <property type="molecule type" value="Genomic_DNA"/>
</dbReference>
<evidence type="ECO:0000256" key="1">
    <source>
        <dbReference type="ARBA" id="ARBA00009776"/>
    </source>
</evidence>
<dbReference type="GO" id="GO:0006235">
    <property type="term" value="P:dTTP biosynthetic process"/>
    <property type="evidence" value="ECO:0007669"/>
    <property type="project" value="UniProtKB-UniRule"/>
</dbReference>
<evidence type="ECO:0000313" key="14">
    <source>
        <dbReference type="Proteomes" id="UP000000628"/>
    </source>
</evidence>
<dbReference type="Proteomes" id="UP000000628">
    <property type="component" value="Chromosome"/>
</dbReference>
<evidence type="ECO:0000256" key="11">
    <source>
        <dbReference type="HAMAP-Rule" id="MF_00165"/>
    </source>
</evidence>
<dbReference type="GO" id="GO:0006227">
    <property type="term" value="P:dUDP biosynthetic process"/>
    <property type="evidence" value="ECO:0007669"/>
    <property type="project" value="TreeGrafter"/>
</dbReference>